<evidence type="ECO:0000256" key="5">
    <source>
        <dbReference type="ARBA" id="ARBA00023065"/>
    </source>
</evidence>
<dbReference type="InterPro" id="IPR038050">
    <property type="entry name" value="Neuro_actylchol_rec"/>
</dbReference>
<dbReference type="WBParaSite" id="Bm8828.1">
    <property type="protein sequence ID" value="Bm8828.1"/>
    <property type="gene ID" value="WBGene00229089"/>
</dbReference>
<dbReference type="PRINTS" id="PR00253">
    <property type="entry name" value="GABAARECEPTR"/>
</dbReference>
<accession>A0A5S6PWH8</accession>
<evidence type="ECO:0000256" key="4">
    <source>
        <dbReference type="ARBA" id="ARBA00022475"/>
    </source>
</evidence>
<evidence type="ECO:0000259" key="9">
    <source>
        <dbReference type="Pfam" id="PF02932"/>
    </source>
</evidence>
<dbReference type="Gene3D" id="1.20.58.390">
    <property type="entry name" value="Neurotransmitter-gated ion-channel transmembrane domain"/>
    <property type="match status" value="1"/>
</dbReference>
<keyword evidence="10" id="KW-1185">Reference proteome</keyword>
<dbReference type="GO" id="GO:0005230">
    <property type="term" value="F:extracellular ligand-gated monoatomic ion channel activity"/>
    <property type="evidence" value="ECO:0007669"/>
    <property type="project" value="InterPro"/>
</dbReference>
<evidence type="ECO:0000256" key="1">
    <source>
        <dbReference type="ARBA" id="ARBA00004141"/>
    </source>
</evidence>
<comment type="subcellular location">
    <subcellularLocation>
        <location evidence="2">Cell membrane</location>
    </subcellularLocation>
    <subcellularLocation>
        <location evidence="1">Membrane</location>
        <topology evidence="1">Multi-pass membrane protein</topology>
    </subcellularLocation>
</comment>
<dbReference type="GO" id="GO:0004888">
    <property type="term" value="F:transmembrane signaling receptor activity"/>
    <property type="evidence" value="ECO:0007669"/>
    <property type="project" value="InterPro"/>
</dbReference>
<feature type="transmembrane region" description="Helical" evidence="8">
    <location>
        <begin position="261"/>
        <end position="278"/>
    </location>
</feature>
<feature type="domain" description="Neurotransmitter-gated ion-channel transmembrane" evidence="9">
    <location>
        <begin position="237"/>
        <end position="330"/>
    </location>
</feature>
<dbReference type="InterPro" id="IPR006201">
    <property type="entry name" value="Neur_channel"/>
</dbReference>
<name>A0A5S6PWH8_BRUMA</name>
<dbReference type="AlphaFoldDB" id="A0A5S6PWH8"/>
<feature type="transmembrane region" description="Helical" evidence="8">
    <location>
        <begin position="232"/>
        <end position="252"/>
    </location>
</feature>
<keyword evidence="4" id="KW-1003">Cell membrane</keyword>
<evidence type="ECO:0000313" key="11">
    <source>
        <dbReference type="WBParaSite" id="Bm8828.1"/>
    </source>
</evidence>
<sequence>MQQLSIQTFIVCVTVTVKLTFGRVIAITNRNITTKTAMDDSNKGEKKNLQIGMTIESISDFNLKQSNFKASISLLMVVEKSGRPPGSVIVKYDQYLYPFSDLQFTGNKVQPKDAYRLIISASDGTASTRSNYELEIHCPFNLKHYPFDSHYCPIDIYAGKHPSRQLSLSWYYSDGARLNASIGPVSMHTSLVSSESCNFEGLYAVTELNTASARFSCLRVRLHFHRPFHASFFRYFLPTIILVALTWIIFYIERQRLQSRITILAFSSLLTFFCAMLWNNEVPSTAYLTAADVWVFLCNTFILLSLLEVIAVHILMKMSHKQLLLANKNESVRAESRYRREKQAVKRGRSISPRPPIANGRIFEMKHLDQDLLGSTSTSNYDTLINDYFHRWSDYYSVTAARVDLSARIILPLAYGIVVSLYFSFYLFL</sequence>
<dbReference type="SUPFAM" id="SSF63712">
    <property type="entry name" value="Nicotinic receptor ligand binding domain-like"/>
    <property type="match status" value="1"/>
</dbReference>
<evidence type="ECO:0000256" key="8">
    <source>
        <dbReference type="SAM" id="Phobius"/>
    </source>
</evidence>
<evidence type="ECO:0000256" key="7">
    <source>
        <dbReference type="ARBA" id="ARBA00023303"/>
    </source>
</evidence>
<protein>
    <submittedName>
        <fullName evidence="11">Neur_chan_memb domain-containing protein</fullName>
    </submittedName>
</protein>
<organism evidence="10 11">
    <name type="scientific">Brugia malayi</name>
    <name type="common">Filarial nematode worm</name>
    <dbReference type="NCBI Taxonomy" id="6279"/>
    <lineage>
        <taxon>Eukaryota</taxon>
        <taxon>Metazoa</taxon>
        <taxon>Ecdysozoa</taxon>
        <taxon>Nematoda</taxon>
        <taxon>Chromadorea</taxon>
        <taxon>Rhabditida</taxon>
        <taxon>Spirurina</taxon>
        <taxon>Spiruromorpha</taxon>
        <taxon>Filarioidea</taxon>
        <taxon>Onchocercidae</taxon>
        <taxon>Brugia</taxon>
    </lineage>
</organism>
<dbReference type="PROSITE" id="PS00236">
    <property type="entry name" value="NEUROTR_ION_CHANNEL"/>
    <property type="match status" value="1"/>
</dbReference>
<evidence type="ECO:0000256" key="3">
    <source>
        <dbReference type="ARBA" id="ARBA00022448"/>
    </source>
</evidence>
<dbReference type="InterPro" id="IPR036734">
    <property type="entry name" value="Neur_chan_lig-bd_sf"/>
</dbReference>
<dbReference type="Proteomes" id="UP000006672">
    <property type="component" value="Unassembled WGS sequence"/>
</dbReference>
<dbReference type="Gene3D" id="2.70.170.10">
    <property type="entry name" value="Neurotransmitter-gated ion-channel ligand-binding domain"/>
    <property type="match status" value="1"/>
</dbReference>
<dbReference type="SUPFAM" id="SSF90112">
    <property type="entry name" value="Neurotransmitter-gated ion-channel transmembrane pore"/>
    <property type="match status" value="1"/>
</dbReference>
<keyword evidence="5" id="KW-0406">Ion transport</keyword>
<proteinExistence type="predicted"/>
<dbReference type="Pfam" id="PF02932">
    <property type="entry name" value="Neur_chan_memb"/>
    <property type="match status" value="1"/>
</dbReference>
<keyword evidence="8" id="KW-0812">Transmembrane</keyword>
<dbReference type="InterPro" id="IPR036719">
    <property type="entry name" value="Neuro-gated_channel_TM_sf"/>
</dbReference>
<dbReference type="PANTHER" id="PTHR18945">
    <property type="entry name" value="NEUROTRANSMITTER GATED ION CHANNEL"/>
    <property type="match status" value="1"/>
</dbReference>
<reference evidence="10" key="1">
    <citation type="journal article" date="2007" name="Science">
        <title>Draft genome of the filarial nematode parasite Brugia malayi.</title>
        <authorList>
            <person name="Ghedin E."/>
            <person name="Wang S."/>
            <person name="Spiro D."/>
            <person name="Caler E."/>
            <person name="Zhao Q."/>
            <person name="Crabtree J."/>
            <person name="Allen J.E."/>
            <person name="Delcher A.L."/>
            <person name="Guiliano D.B."/>
            <person name="Miranda-Saavedra D."/>
            <person name="Angiuoli S.V."/>
            <person name="Creasy T."/>
            <person name="Amedeo P."/>
            <person name="Haas B."/>
            <person name="El-Sayed N.M."/>
            <person name="Wortman J.R."/>
            <person name="Feldblyum T."/>
            <person name="Tallon L."/>
            <person name="Schatz M."/>
            <person name="Shumway M."/>
            <person name="Koo H."/>
            <person name="Salzberg S.L."/>
            <person name="Schobel S."/>
            <person name="Pertea M."/>
            <person name="Pop M."/>
            <person name="White O."/>
            <person name="Barton G.J."/>
            <person name="Carlow C.K."/>
            <person name="Crawford M.J."/>
            <person name="Daub J."/>
            <person name="Dimmic M.W."/>
            <person name="Estes C.F."/>
            <person name="Foster J.M."/>
            <person name="Ganatra M."/>
            <person name="Gregory W.F."/>
            <person name="Johnson N.M."/>
            <person name="Jin J."/>
            <person name="Komuniecki R."/>
            <person name="Korf I."/>
            <person name="Kumar S."/>
            <person name="Laney S."/>
            <person name="Li B.W."/>
            <person name="Li W."/>
            <person name="Lindblom T.H."/>
            <person name="Lustigman S."/>
            <person name="Ma D."/>
            <person name="Maina C.V."/>
            <person name="Martin D.M."/>
            <person name="McCarter J.P."/>
            <person name="McReynolds L."/>
            <person name="Mitreva M."/>
            <person name="Nutman T.B."/>
            <person name="Parkinson J."/>
            <person name="Peregrin-Alvarez J.M."/>
            <person name="Poole C."/>
            <person name="Ren Q."/>
            <person name="Saunders L."/>
            <person name="Sluder A.E."/>
            <person name="Smith K."/>
            <person name="Stanke M."/>
            <person name="Unnasch T.R."/>
            <person name="Ware J."/>
            <person name="Wei A.D."/>
            <person name="Weil G."/>
            <person name="Williams D.J."/>
            <person name="Zhang Y."/>
            <person name="Williams S.A."/>
            <person name="Fraser-Liggett C."/>
            <person name="Slatko B."/>
            <person name="Blaxter M.L."/>
            <person name="Scott A.L."/>
        </authorList>
    </citation>
    <scope>NUCLEOTIDE SEQUENCE</scope>
    <source>
        <strain evidence="10">FR3</strain>
    </source>
</reference>
<keyword evidence="3" id="KW-0813">Transport</keyword>
<dbReference type="GO" id="GO:0005886">
    <property type="term" value="C:plasma membrane"/>
    <property type="evidence" value="ECO:0007669"/>
    <property type="project" value="UniProtKB-SubCell"/>
</dbReference>
<dbReference type="InterPro" id="IPR006028">
    <property type="entry name" value="GABAA/Glycine_rcpt"/>
</dbReference>
<dbReference type="InterPro" id="IPR006029">
    <property type="entry name" value="Neurotrans-gated_channel_TM"/>
</dbReference>
<dbReference type="InterPro" id="IPR018000">
    <property type="entry name" value="Neurotransmitter_ion_chnl_CS"/>
</dbReference>
<keyword evidence="8" id="KW-1133">Transmembrane helix</keyword>
<evidence type="ECO:0000256" key="2">
    <source>
        <dbReference type="ARBA" id="ARBA00004236"/>
    </source>
</evidence>
<feature type="transmembrane region" description="Helical" evidence="8">
    <location>
        <begin position="409"/>
        <end position="428"/>
    </location>
</feature>
<reference evidence="11" key="2">
    <citation type="submission" date="2019-12" db="UniProtKB">
        <authorList>
            <consortium name="WormBaseParasite"/>
        </authorList>
    </citation>
    <scope>IDENTIFICATION</scope>
</reference>
<keyword evidence="7" id="KW-0407">Ion channel</keyword>
<feature type="transmembrane region" description="Helical" evidence="8">
    <location>
        <begin position="293"/>
        <end position="315"/>
    </location>
</feature>
<evidence type="ECO:0000256" key="6">
    <source>
        <dbReference type="ARBA" id="ARBA00023136"/>
    </source>
</evidence>
<evidence type="ECO:0000313" key="10">
    <source>
        <dbReference type="Proteomes" id="UP000006672"/>
    </source>
</evidence>
<keyword evidence="6 8" id="KW-0472">Membrane</keyword>